<proteinExistence type="predicted"/>
<dbReference type="WBParaSite" id="SSLN_0000595801-mRNA-1">
    <property type="protein sequence ID" value="SSLN_0000595801-mRNA-1"/>
    <property type="gene ID" value="SSLN_0000595801"/>
</dbReference>
<accession>A0A183SNH3</accession>
<name>A0A183SNH3_SCHSO</name>
<dbReference type="EMBL" id="UYSU01033396">
    <property type="protein sequence ID" value="VDL92156.1"/>
    <property type="molecule type" value="Genomic_DNA"/>
</dbReference>
<evidence type="ECO:0000313" key="1">
    <source>
        <dbReference type="EMBL" id="VDL92156.1"/>
    </source>
</evidence>
<dbReference type="Proteomes" id="UP000275846">
    <property type="component" value="Unassembled WGS sequence"/>
</dbReference>
<gene>
    <name evidence="1" type="ORF">SSLN_LOCUS5771</name>
</gene>
<reference evidence="1 2" key="2">
    <citation type="submission" date="2018-11" db="EMBL/GenBank/DDBJ databases">
        <authorList>
            <consortium name="Pathogen Informatics"/>
        </authorList>
    </citation>
    <scope>NUCLEOTIDE SEQUENCE [LARGE SCALE GENOMIC DNA]</scope>
    <source>
        <strain evidence="1 2">NST_G2</strain>
    </source>
</reference>
<organism evidence="3">
    <name type="scientific">Schistocephalus solidus</name>
    <name type="common">Tapeworm</name>
    <dbReference type="NCBI Taxonomy" id="70667"/>
    <lineage>
        <taxon>Eukaryota</taxon>
        <taxon>Metazoa</taxon>
        <taxon>Spiralia</taxon>
        <taxon>Lophotrochozoa</taxon>
        <taxon>Platyhelminthes</taxon>
        <taxon>Cestoda</taxon>
        <taxon>Eucestoda</taxon>
        <taxon>Diphyllobothriidea</taxon>
        <taxon>Diphyllobothriidae</taxon>
        <taxon>Schistocephalus</taxon>
    </lineage>
</organism>
<reference evidence="3" key="1">
    <citation type="submission" date="2016-06" db="UniProtKB">
        <authorList>
            <consortium name="WormBaseParasite"/>
        </authorList>
    </citation>
    <scope>IDENTIFICATION</scope>
</reference>
<protein>
    <submittedName>
        <fullName evidence="1 3">Uncharacterized protein</fullName>
    </submittedName>
</protein>
<evidence type="ECO:0000313" key="2">
    <source>
        <dbReference type="Proteomes" id="UP000275846"/>
    </source>
</evidence>
<sequence>MSERERKRLGLHAKQGHCSDYRHGKVKMSQIDCQAEGVAGSTMTLAKKNYVLGVAATSFMTVSGTLRPQLSPAKPGTLPGMTLEESGLFGQPIAAWAHLFFCLLYDPSDYIHTLVTNLS</sequence>
<keyword evidence="2" id="KW-1185">Reference proteome</keyword>
<evidence type="ECO:0000313" key="3">
    <source>
        <dbReference type="WBParaSite" id="SSLN_0000595801-mRNA-1"/>
    </source>
</evidence>
<dbReference type="AlphaFoldDB" id="A0A183SNH3"/>